<gene>
    <name evidence="1" type="ORF">ABVK25_004574</name>
</gene>
<reference evidence="1 2" key="1">
    <citation type="submission" date="2024-09" db="EMBL/GenBank/DDBJ databases">
        <title>Rethinking Asexuality: The Enigmatic Case of Functional Sexual Genes in Lepraria (Stereocaulaceae).</title>
        <authorList>
            <person name="Doellman M."/>
            <person name="Sun Y."/>
            <person name="Barcenas-Pena A."/>
            <person name="Lumbsch H.T."/>
            <person name="Grewe F."/>
        </authorList>
    </citation>
    <scope>NUCLEOTIDE SEQUENCE [LARGE SCALE GENOMIC DNA]</scope>
    <source>
        <strain evidence="1 2">Grewe 0041</strain>
    </source>
</reference>
<evidence type="ECO:0000313" key="1">
    <source>
        <dbReference type="EMBL" id="KAL2055236.1"/>
    </source>
</evidence>
<accession>A0ABR4BDY3</accession>
<dbReference type="Proteomes" id="UP001590951">
    <property type="component" value="Unassembled WGS sequence"/>
</dbReference>
<protein>
    <submittedName>
        <fullName evidence="1">Uncharacterized protein</fullName>
    </submittedName>
</protein>
<comment type="caution">
    <text evidence="1">The sequence shown here is derived from an EMBL/GenBank/DDBJ whole genome shotgun (WGS) entry which is preliminary data.</text>
</comment>
<dbReference type="EMBL" id="JBHFEH010000012">
    <property type="protein sequence ID" value="KAL2055236.1"/>
    <property type="molecule type" value="Genomic_DNA"/>
</dbReference>
<keyword evidence="2" id="KW-1185">Reference proteome</keyword>
<name>A0ABR4BDY3_9LECA</name>
<organism evidence="1 2">
    <name type="scientific">Lepraria finkii</name>
    <dbReference type="NCBI Taxonomy" id="1340010"/>
    <lineage>
        <taxon>Eukaryota</taxon>
        <taxon>Fungi</taxon>
        <taxon>Dikarya</taxon>
        <taxon>Ascomycota</taxon>
        <taxon>Pezizomycotina</taxon>
        <taxon>Lecanoromycetes</taxon>
        <taxon>OSLEUM clade</taxon>
        <taxon>Lecanoromycetidae</taxon>
        <taxon>Lecanorales</taxon>
        <taxon>Lecanorineae</taxon>
        <taxon>Stereocaulaceae</taxon>
        <taxon>Lepraria</taxon>
    </lineage>
</organism>
<evidence type="ECO:0000313" key="2">
    <source>
        <dbReference type="Proteomes" id="UP001590951"/>
    </source>
</evidence>
<proteinExistence type="predicted"/>
<sequence>MTILDSDNRDIREIVHWEGYQDLAAKFDQLFFDHLKAAAQFSLHLTRWGNWALKRSYLCVQDICYMFAILNLRNIFISQNLVDIFI</sequence>